<accession>A0ABS0MAM4</accession>
<sequence>MMTNNLVKISVVIPVYNVKNYVQEAVDSILAQTVAPYEIIIVDDGSTDGSGELLEECYGHLETVKIVHTENHGLGEARNEGSRHVTGDFTYYFDSDDIAVPTLLETFLNTYRNHTDLDIFCFSADSFFDAEPAINQPLPHYDRKMDRVFPDAITAFNTMSGYGSFYPNAWMYVFRSNLITENNIWFKPIIHEDEEFTPRLFLMAGKIAVSRAFLFKRRVRAGSIMQSGRGERNVVGYIASIKTQEQLRKNAVDKKFRKHLSDRISINIISIMKIIKDSQVQLSDDVAKQFHEVKVRNKSLAIMLAQLNPHLYRIFSFVKRRVNRIRYS</sequence>
<name>A0ABS0MAM4_SERRU</name>
<gene>
    <name evidence="2" type="ORF">I5U13_02040</name>
</gene>
<organism evidence="2 3">
    <name type="scientific">Serratia rubidaea</name>
    <name type="common">Serratia marinorubra</name>
    <dbReference type="NCBI Taxonomy" id="61652"/>
    <lineage>
        <taxon>Bacteria</taxon>
        <taxon>Pseudomonadati</taxon>
        <taxon>Pseudomonadota</taxon>
        <taxon>Gammaproteobacteria</taxon>
        <taxon>Enterobacterales</taxon>
        <taxon>Yersiniaceae</taxon>
        <taxon>Serratia</taxon>
    </lineage>
</organism>
<proteinExistence type="predicted"/>
<dbReference type="SUPFAM" id="SSF53448">
    <property type="entry name" value="Nucleotide-diphospho-sugar transferases"/>
    <property type="match status" value="1"/>
</dbReference>
<keyword evidence="3" id="KW-1185">Reference proteome</keyword>
<comment type="caution">
    <text evidence="2">The sequence shown here is derived from an EMBL/GenBank/DDBJ whole genome shotgun (WGS) entry which is preliminary data.</text>
</comment>
<dbReference type="Proteomes" id="UP000624159">
    <property type="component" value="Unassembled WGS sequence"/>
</dbReference>
<protein>
    <submittedName>
        <fullName evidence="2">Glycosyltransferase</fullName>
    </submittedName>
</protein>
<dbReference type="PANTHER" id="PTHR43685:SF2">
    <property type="entry name" value="GLYCOSYLTRANSFERASE 2-LIKE DOMAIN-CONTAINING PROTEIN"/>
    <property type="match status" value="1"/>
</dbReference>
<dbReference type="InterPro" id="IPR001173">
    <property type="entry name" value="Glyco_trans_2-like"/>
</dbReference>
<evidence type="ECO:0000259" key="1">
    <source>
        <dbReference type="Pfam" id="PF00535"/>
    </source>
</evidence>
<dbReference type="InterPro" id="IPR029044">
    <property type="entry name" value="Nucleotide-diphossugar_trans"/>
</dbReference>
<dbReference type="Pfam" id="PF00535">
    <property type="entry name" value="Glycos_transf_2"/>
    <property type="match status" value="1"/>
</dbReference>
<reference evidence="2 3" key="1">
    <citation type="submission" date="2020-11" db="EMBL/GenBank/DDBJ databases">
        <title>Enhanced detection system for hospital associated transmission using whole genome sequencing surveillance.</title>
        <authorList>
            <person name="Harrison L.H."/>
            <person name="Van Tyne D."/>
            <person name="Marsh J.W."/>
            <person name="Griffith M.P."/>
            <person name="Snyder D.J."/>
            <person name="Cooper V.S."/>
            <person name="Mustapha M."/>
        </authorList>
    </citation>
    <scope>NUCLEOTIDE SEQUENCE [LARGE SCALE GENOMIC DNA]</scope>
    <source>
        <strain evidence="2 3">SER00230</strain>
    </source>
</reference>
<dbReference type="PANTHER" id="PTHR43685">
    <property type="entry name" value="GLYCOSYLTRANSFERASE"/>
    <property type="match status" value="1"/>
</dbReference>
<dbReference type="EMBL" id="JADULK010000001">
    <property type="protein sequence ID" value="MBH1928447.1"/>
    <property type="molecule type" value="Genomic_DNA"/>
</dbReference>
<dbReference type="InterPro" id="IPR050834">
    <property type="entry name" value="Glycosyltransf_2"/>
</dbReference>
<feature type="domain" description="Glycosyltransferase 2-like" evidence="1">
    <location>
        <begin position="10"/>
        <end position="149"/>
    </location>
</feature>
<dbReference type="CDD" id="cd00761">
    <property type="entry name" value="Glyco_tranf_GTA_type"/>
    <property type="match status" value="1"/>
</dbReference>
<evidence type="ECO:0000313" key="3">
    <source>
        <dbReference type="Proteomes" id="UP000624159"/>
    </source>
</evidence>
<dbReference type="Gene3D" id="3.90.550.10">
    <property type="entry name" value="Spore Coat Polysaccharide Biosynthesis Protein SpsA, Chain A"/>
    <property type="match status" value="1"/>
</dbReference>
<evidence type="ECO:0000313" key="2">
    <source>
        <dbReference type="EMBL" id="MBH1928447.1"/>
    </source>
</evidence>